<organism evidence="2 6">
    <name type="scientific">Halobaculum halobium</name>
    <dbReference type="NCBI Taxonomy" id="3032281"/>
    <lineage>
        <taxon>Archaea</taxon>
        <taxon>Methanobacteriati</taxon>
        <taxon>Methanobacteriota</taxon>
        <taxon>Stenosarchaea group</taxon>
        <taxon>Halobacteria</taxon>
        <taxon>Halobacteriales</taxon>
        <taxon>Haloferacaceae</taxon>
        <taxon>Halobaculum</taxon>
    </lineage>
</organism>
<reference evidence="2" key="3">
    <citation type="submission" date="2024-09" db="EMBL/GenBank/DDBJ databases">
        <authorList>
            <person name="Sun Q."/>
        </authorList>
    </citation>
    <scope>NUCLEOTIDE SEQUENCE</scope>
    <source>
        <strain evidence="2">NBRC 112888</strain>
    </source>
</reference>
<dbReference type="EMBL" id="JBHSWX010000015">
    <property type="protein sequence ID" value="MFC6788129.1"/>
    <property type="molecule type" value="Genomic_DNA"/>
</dbReference>
<reference evidence="6" key="2">
    <citation type="journal article" date="2019" name="Int. J. Syst. Evol. Microbiol.">
        <title>The Global Catalogue of Microorganisms (GCM) 10K type strain sequencing project: providing services to taxonomists for standard genome sequencing and annotation.</title>
        <authorList>
            <consortium name="The Broad Institute Genomics Platform"/>
            <consortium name="The Broad Institute Genome Sequencing Center for Infectious Disease"/>
            <person name="Wu L."/>
            <person name="Ma J."/>
        </authorList>
    </citation>
    <scope>NUCLEOTIDE SEQUENCE [LARGE SCALE GENOMIC DNA]</scope>
    <source>
        <strain evidence="6">SYNS20</strain>
    </source>
</reference>
<dbReference type="EMBL" id="JBHSWX010000014">
    <property type="protein sequence ID" value="MFC6788091.1"/>
    <property type="molecule type" value="Genomic_DNA"/>
</dbReference>
<dbReference type="Proteomes" id="UP001596443">
    <property type="component" value="Unassembled WGS sequence"/>
</dbReference>
<dbReference type="Pfam" id="PF01979">
    <property type="entry name" value="Amidohydro_1"/>
    <property type="match status" value="1"/>
</dbReference>
<dbReference type="SUPFAM" id="SSF51338">
    <property type="entry name" value="Composite domain of metallo-dependent hydrolases"/>
    <property type="match status" value="1"/>
</dbReference>
<dbReference type="SUPFAM" id="SSF51556">
    <property type="entry name" value="Metallo-dependent hydrolases"/>
    <property type="match status" value="1"/>
</dbReference>
<evidence type="ECO:0000313" key="6">
    <source>
        <dbReference type="Proteomes" id="UP001596443"/>
    </source>
</evidence>
<dbReference type="RefSeq" id="WP_284062078.1">
    <property type="nucleotide sequence ID" value="NZ_CP126158.1"/>
</dbReference>
<dbReference type="InterPro" id="IPR051781">
    <property type="entry name" value="Metallo-dep_Hydrolase"/>
</dbReference>
<name>A0ABD5TDD7_9EURY</name>
<evidence type="ECO:0000313" key="3">
    <source>
        <dbReference type="EMBL" id="MFC6788033.1"/>
    </source>
</evidence>
<dbReference type="GeneID" id="81208236"/>
<keyword evidence="6" id="KW-1185">Reference proteome</keyword>
<dbReference type="EMBL" id="JBHSWX010000013">
    <property type="protein sequence ID" value="MFC6788033.1"/>
    <property type="molecule type" value="Genomic_DNA"/>
</dbReference>
<dbReference type="InterPro" id="IPR032466">
    <property type="entry name" value="Metal_Hydrolase"/>
</dbReference>
<dbReference type="PANTHER" id="PTHR43135:SF3">
    <property type="entry name" value="ALPHA-D-RIBOSE 1-METHYLPHOSPHONATE 5-TRIPHOSPHATE DIPHOSPHATASE"/>
    <property type="match status" value="1"/>
</dbReference>
<accession>A0ABD5TDD7</accession>
<dbReference type="AlphaFoldDB" id="A0ABD5TDD7"/>
<evidence type="ECO:0000313" key="2">
    <source>
        <dbReference type="EMBL" id="MFC6785217.1"/>
    </source>
</evidence>
<dbReference type="PANTHER" id="PTHR43135">
    <property type="entry name" value="ALPHA-D-RIBOSE 1-METHYLPHOSPHONATE 5-TRIPHOSPHATE DIPHOSPHATASE"/>
    <property type="match status" value="1"/>
</dbReference>
<dbReference type="Gene3D" id="3.20.20.140">
    <property type="entry name" value="Metal-dependent hydrolases"/>
    <property type="match status" value="1"/>
</dbReference>
<dbReference type="EMBL" id="JBHSWX010000012">
    <property type="protein sequence ID" value="MFC6785217.1"/>
    <property type="molecule type" value="Genomic_DNA"/>
</dbReference>
<dbReference type="InterPro" id="IPR057744">
    <property type="entry name" value="OTAase-like"/>
</dbReference>
<comment type="caution">
    <text evidence="2">The sequence shown here is derived from an EMBL/GenBank/DDBJ whole genome shotgun (WGS) entry which is preliminary data.</text>
</comment>
<dbReference type="InterPro" id="IPR006680">
    <property type="entry name" value="Amidohydro-rel"/>
</dbReference>
<evidence type="ECO:0000313" key="5">
    <source>
        <dbReference type="EMBL" id="MFC6788129.1"/>
    </source>
</evidence>
<dbReference type="InterPro" id="IPR011059">
    <property type="entry name" value="Metal-dep_hydrolase_composite"/>
</dbReference>
<reference evidence="2" key="1">
    <citation type="journal article" date="2014" name="Int. J. Syst. Evol. Microbiol.">
        <title>Complete genome sequence of Corynebacterium casei LMG S-19264T (=DSM 44701T), isolated from a smear-ripened cheese.</title>
        <authorList>
            <consortium name="US DOE Joint Genome Institute (JGI-PGF)"/>
            <person name="Walter F."/>
            <person name="Albersmeier A."/>
            <person name="Kalinowski J."/>
            <person name="Ruckert C."/>
        </authorList>
    </citation>
    <scope>NUCLEOTIDE SEQUENCE [LARGE SCALE GENOMIC DNA]</scope>
    <source>
        <strain evidence="2">NBRC 112888</strain>
    </source>
</reference>
<proteinExistence type="predicted"/>
<dbReference type="Gene3D" id="2.30.40.10">
    <property type="entry name" value="Urease, subunit C, domain 1"/>
    <property type="match status" value="1"/>
</dbReference>
<evidence type="ECO:0000259" key="1">
    <source>
        <dbReference type="Pfam" id="PF01979"/>
    </source>
</evidence>
<protein>
    <submittedName>
        <fullName evidence="2">Amidohydrolase family protein</fullName>
    </submittedName>
</protein>
<gene>
    <name evidence="2" type="ORF">ACFQFD_04280</name>
    <name evidence="3" type="ORF">ACFQFD_19160</name>
    <name evidence="4" type="ORF">ACFQFD_19540</name>
    <name evidence="5" type="ORF">ACFQFD_19815</name>
</gene>
<dbReference type="CDD" id="cd01299">
    <property type="entry name" value="Met_dep_hydrolase_A"/>
    <property type="match status" value="1"/>
</dbReference>
<sequence>MLLRDATLVDVAGIRGGDLRVADGRIEGVGDLEPGGDEAVVDLRGRTVLPGLVDAHVHFSLSGERTVGDVVGMSDAELALVEARNARKTLEAGVTGARVMGARDVDVHVRDRIATGDIPGPQTVANCRSITATGGHGHHLGREITGDDDARRAVREQAARGADFIKFMVTGGVTTPGSDPGAVALTDAEVEAIVDEAHRRGLHTATHAHGTDGVKAAVAAGVDTVEHGTLLDDEAIDMLVSEDVTLVPTLSAPHHIVRNVDAVTEEDRTQTEAVYERHLDSFRRAVDAGVRVAGGTDAGTPFNMHGANAAEVRFMSEHGLEPFDAIVAMTATAAEAVGLDGQGTLDPGTHADLLVLESDPTEDVTALHDPGVVLKAGAVVAGGDVRTKRALADASDDH</sequence>
<feature type="domain" description="Amidohydrolase-related" evidence="1">
    <location>
        <begin position="47"/>
        <end position="374"/>
    </location>
</feature>
<evidence type="ECO:0000313" key="4">
    <source>
        <dbReference type="EMBL" id="MFC6788091.1"/>
    </source>
</evidence>